<comment type="caution">
    <text evidence="2">The sequence shown here is derived from an EMBL/GenBank/DDBJ whole genome shotgun (WGS) entry which is preliminary data.</text>
</comment>
<accession>A0ABP7IXG9</accession>
<keyword evidence="3" id="KW-1185">Reference proteome</keyword>
<dbReference type="EMBL" id="BAAAZR010000027">
    <property type="protein sequence ID" value="GAA3828623.1"/>
    <property type="molecule type" value="Genomic_DNA"/>
</dbReference>
<feature type="region of interest" description="Disordered" evidence="1">
    <location>
        <begin position="1"/>
        <end position="37"/>
    </location>
</feature>
<sequence length="67" mass="7270">MLRLPWHGIPIAHSRRRPPEEKTDGPRRGATGTGNEGRAAISDLGALHGFCGVRTLRALDTRAAEEL</sequence>
<evidence type="ECO:0000313" key="3">
    <source>
        <dbReference type="Proteomes" id="UP001500888"/>
    </source>
</evidence>
<evidence type="ECO:0000313" key="2">
    <source>
        <dbReference type="EMBL" id="GAA3828623.1"/>
    </source>
</evidence>
<gene>
    <name evidence="2" type="ORF">GCM10022226_56820</name>
</gene>
<evidence type="ECO:0000256" key="1">
    <source>
        <dbReference type="SAM" id="MobiDB-lite"/>
    </source>
</evidence>
<protein>
    <submittedName>
        <fullName evidence="2">Uncharacterized protein</fullName>
    </submittedName>
</protein>
<proteinExistence type="predicted"/>
<name>A0ABP7IXG9_9ACTN</name>
<feature type="compositionally biased region" description="Basic and acidic residues" evidence="1">
    <location>
        <begin position="17"/>
        <end position="27"/>
    </location>
</feature>
<organism evidence="2 3">
    <name type="scientific">Sphaerisporangium flaviroseum</name>
    <dbReference type="NCBI Taxonomy" id="509199"/>
    <lineage>
        <taxon>Bacteria</taxon>
        <taxon>Bacillati</taxon>
        <taxon>Actinomycetota</taxon>
        <taxon>Actinomycetes</taxon>
        <taxon>Streptosporangiales</taxon>
        <taxon>Streptosporangiaceae</taxon>
        <taxon>Sphaerisporangium</taxon>
    </lineage>
</organism>
<reference evidence="3" key="1">
    <citation type="journal article" date="2019" name="Int. J. Syst. Evol. Microbiol.">
        <title>The Global Catalogue of Microorganisms (GCM) 10K type strain sequencing project: providing services to taxonomists for standard genome sequencing and annotation.</title>
        <authorList>
            <consortium name="The Broad Institute Genomics Platform"/>
            <consortium name="The Broad Institute Genome Sequencing Center for Infectious Disease"/>
            <person name="Wu L."/>
            <person name="Ma J."/>
        </authorList>
    </citation>
    <scope>NUCLEOTIDE SEQUENCE [LARGE SCALE GENOMIC DNA]</scope>
    <source>
        <strain evidence="3">JCM 16908</strain>
    </source>
</reference>
<dbReference type="Proteomes" id="UP001500888">
    <property type="component" value="Unassembled WGS sequence"/>
</dbReference>